<proteinExistence type="predicted"/>
<evidence type="ECO:0000313" key="2">
    <source>
        <dbReference type="Proteomes" id="UP000470384"/>
    </source>
</evidence>
<dbReference type="Proteomes" id="UP000470384">
    <property type="component" value="Unassembled WGS sequence"/>
</dbReference>
<dbReference type="OrthoDB" id="8480244at2"/>
<protein>
    <submittedName>
        <fullName evidence="1">PAS domain-containing protein</fullName>
    </submittedName>
</protein>
<dbReference type="GeneID" id="300654582"/>
<dbReference type="RefSeq" id="WP_160587755.1">
    <property type="nucleotide sequence ID" value="NZ_BMHN01000001.1"/>
</dbReference>
<dbReference type="InterPro" id="IPR009922">
    <property type="entry name" value="DUF1457"/>
</dbReference>
<keyword evidence="2" id="KW-1185">Reference proteome</keyword>
<dbReference type="AlphaFoldDB" id="A0A845QBM7"/>
<name>A0A845QBM7_9HYPH</name>
<comment type="caution">
    <text evidence="1">The sequence shown here is derived from an EMBL/GenBank/DDBJ whole genome shotgun (WGS) entry which is preliminary data.</text>
</comment>
<organism evidence="1 2">
    <name type="scientific">Pyruvatibacter mobilis</name>
    <dbReference type="NCBI Taxonomy" id="1712261"/>
    <lineage>
        <taxon>Bacteria</taxon>
        <taxon>Pseudomonadati</taxon>
        <taxon>Pseudomonadota</taxon>
        <taxon>Alphaproteobacteria</taxon>
        <taxon>Hyphomicrobiales</taxon>
        <taxon>Parvibaculaceae</taxon>
        <taxon>Pyruvatibacter</taxon>
    </lineage>
</organism>
<gene>
    <name evidence="1" type="ORF">GTQ45_09040</name>
</gene>
<dbReference type="EMBL" id="WXYQ01000006">
    <property type="protein sequence ID" value="NBG95877.1"/>
    <property type="molecule type" value="Genomic_DNA"/>
</dbReference>
<dbReference type="Pfam" id="PF07310">
    <property type="entry name" value="PAS_5"/>
    <property type="match status" value="1"/>
</dbReference>
<accession>A0A845QBM7</accession>
<sequence length="205" mass="22532">MPLEARSNQSAVLDARTSLEKSAAPGRLRAFLDLYDEMRDGRLVPHRNDLDLRKLSAFLTDLTLMEIEDDATITYRLMGSDVAERMGADLTGRNFLEFLSAKERRGTARAMDLIVSRPLGLFSIYLNQYARGVLSRNESIMLPLSAGDDDKVTQIIGLHLVQTTVNYATVGDNTIIAADTFGTEPVDLGNGVPTADEIARLRAVS</sequence>
<evidence type="ECO:0000313" key="1">
    <source>
        <dbReference type="EMBL" id="NBG95877.1"/>
    </source>
</evidence>
<reference evidence="1 2" key="1">
    <citation type="journal article" date="2016" name="Int. J. Syst. Evol. Microbiol.">
        <title>Pyruvatibacter mobilis gen. nov., sp. nov., a marine bacterium from the culture broth of Picochlorum sp. 122.</title>
        <authorList>
            <person name="Wang G."/>
            <person name="Tang M."/>
            <person name="Wu H."/>
            <person name="Dai S."/>
            <person name="Li T."/>
            <person name="Chen C."/>
            <person name="He H."/>
            <person name="Fan J."/>
            <person name="Xiang W."/>
            <person name="Li X."/>
        </authorList>
    </citation>
    <scope>NUCLEOTIDE SEQUENCE [LARGE SCALE GENOMIC DNA]</scope>
    <source>
        <strain evidence="1 2">GYP-11</strain>
    </source>
</reference>